<name>A0A084U5F9_9HYPH</name>
<gene>
    <name evidence="4" type="ORF">EL18_03405</name>
</gene>
<evidence type="ECO:0000313" key="5">
    <source>
        <dbReference type="Proteomes" id="UP000053675"/>
    </source>
</evidence>
<evidence type="ECO:0000256" key="1">
    <source>
        <dbReference type="ARBA" id="ARBA00023002"/>
    </source>
</evidence>
<dbReference type="eggNOG" id="COG0673">
    <property type="taxonomic scope" value="Bacteria"/>
</dbReference>
<dbReference type="InterPro" id="IPR055170">
    <property type="entry name" value="GFO_IDH_MocA-like_dom"/>
</dbReference>
<reference evidence="4 5" key="1">
    <citation type="submission" date="2014-05" db="EMBL/GenBank/DDBJ databases">
        <title>Draft Genome Sequence of Nitratireductor basaltis Strain UMTGB225, A Marine Bacterium Isolated from Green Barrel Tunicate.</title>
        <authorList>
            <person name="Gan H.Y."/>
        </authorList>
    </citation>
    <scope>NUCLEOTIDE SEQUENCE [LARGE SCALE GENOMIC DNA]</scope>
    <source>
        <strain evidence="4 5">UMTGB225</strain>
    </source>
</reference>
<feature type="domain" description="Gfo/Idh/MocA-like oxidoreductase N-terminal" evidence="2">
    <location>
        <begin position="5"/>
        <end position="113"/>
    </location>
</feature>
<comment type="caution">
    <text evidence="4">The sequence shown here is derived from an EMBL/GenBank/DDBJ whole genome shotgun (WGS) entry which is preliminary data.</text>
</comment>
<dbReference type="InterPro" id="IPR050463">
    <property type="entry name" value="Gfo/Idh/MocA_oxidrdct_glycsds"/>
</dbReference>
<dbReference type="PANTHER" id="PTHR43818">
    <property type="entry name" value="BCDNA.GH03377"/>
    <property type="match status" value="1"/>
</dbReference>
<dbReference type="InterPro" id="IPR036291">
    <property type="entry name" value="NAD(P)-bd_dom_sf"/>
</dbReference>
<evidence type="ECO:0000259" key="2">
    <source>
        <dbReference type="Pfam" id="PF01408"/>
    </source>
</evidence>
<dbReference type="PATRIC" id="fig|472175.3.peg.3403"/>
<dbReference type="Pfam" id="PF01408">
    <property type="entry name" value="GFO_IDH_MocA"/>
    <property type="match status" value="1"/>
</dbReference>
<feature type="domain" description="GFO/IDH/MocA-like oxidoreductase" evidence="3">
    <location>
        <begin position="131"/>
        <end position="261"/>
    </location>
</feature>
<dbReference type="STRING" id="472175.EL18_03405"/>
<evidence type="ECO:0000313" key="4">
    <source>
        <dbReference type="EMBL" id="KFB08195.1"/>
    </source>
</evidence>
<organism evidence="4 5">
    <name type="scientific">Nitratireductor basaltis</name>
    <dbReference type="NCBI Taxonomy" id="472175"/>
    <lineage>
        <taxon>Bacteria</taxon>
        <taxon>Pseudomonadati</taxon>
        <taxon>Pseudomonadota</taxon>
        <taxon>Alphaproteobacteria</taxon>
        <taxon>Hyphomicrobiales</taxon>
        <taxon>Phyllobacteriaceae</taxon>
        <taxon>Nitratireductor</taxon>
    </lineage>
</organism>
<dbReference type="AlphaFoldDB" id="A0A084U5F9"/>
<dbReference type="Gene3D" id="3.40.50.720">
    <property type="entry name" value="NAD(P)-binding Rossmann-like Domain"/>
    <property type="match status" value="1"/>
</dbReference>
<dbReference type="SUPFAM" id="SSF55347">
    <property type="entry name" value="Glyceraldehyde-3-phosphate dehydrogenase-like, C-terminal domain"/>
    <property type="match status" value="1"/>
</dbReference>
<dbReference type="Proteomes" id="UP000053675">
    <property type="component" value="Unassembled WGS sequence"/>
</dbReference>
<dbReference type="OrthoDB" id="9792935at2"/>
<protein>
    <submittedName>
        <fullName evidence="4">Oxidoreductase-like protein</fullName>
    </submittedName>
</protein>
<dbReference type="GO" id="GO:0000166">
    <property type="term" value="F:nucleotide binding"/>
    <property type="evidence" value="ECO:0007669"/>
    <property type="project" value="InterPro"/>
</dbReference>
<proteinExistence type="predicted"/>
<dbReference type="RefSeq" id="WP_036486870.1">
    <property type="nucleotide sequence ID" value="NZ_JMQM01000003.1"/>
</dbReference>
<keyword evidence="1" id="KW-0560">Oxidoreductase</keyword>
<dbReference type="Pfam" id="PF22725">
    <property type="entry name" value="GFO_IDH_MocA_C3"/>
    <property type="match status" value="1"/>
</dbReference>
<keyword evidence="5" id="KW-1185">Reference proteome</keyword>
<accession>A0A084U5F9</accession>
<sequence>MPNTIRVAVSGAGAISEFHLKGWQAQDDVELVAISDPDLDRARARAAEFSIPQVFDDTEKMLDEVKPDAVDIITPVGTHATLVRMAADRSIHVKCQKPMTPTVAEAEELIGAVGDKVRFMVHENYRFRPHYAEVAQRVSNNEVGKVMAARLTVRSSSLNDYPGKTPFLLGRQPYLANFKRLLVFEILIHHLDALRSILGELEVVSAHLGQVNKALSGEDMALVTLRTIDGALVLIDANVSALGYPPLPTDRLEIMGDADTLVLDREKLFLMSREEPVTVHDLKANYQACFTGAVSAFVEGLRSGKTFPTDRMDNLKTLRLMEDIYRAAGVDI</sequence>
<dbReference type="EMBL" id="JMQM01000003">
    <property type="protein sequence ID" value="KFB08195.1"/>
    <property type="molecule type" value="Genomic_DNA"/>
</dbReference>
<dbReference type="PANTHER" id="PTHR43818:SF11">
    <property type="entry name" value="BCDNA.GH03377"/>
    <property type="match status" value="1"/>
</dbReference>
<evidence type="ECO:0000259" key="3">
    <source>
        <dbReference type="Pfam" id="PF22725"/>
    </source>
</evidence>
<dbReference type="Gene3D" id="3.30.360.10">
    <property type="entry name" value="Dihydrodipicolinate Reductase, domain 2"/>
    <property type="match status" value="1"/>
</dbReference>
<dbReference type="GO" id="GO:0016491">
    <property type="term" value="F:oxidoreductase activity"/>
    <property type="evidence" value="ECO:0007669"/>
    <property type="project" value="UniProtKB-KW"/>
</dbReference>
<dbReference type="InterPro" id="IPR000683">
    <property type="entry name" value="Gfo/Idh/MocA-like_OxRdtase_N"/>
</dbReference>
<dbReference type="SUPFAM" id="SSF51735">
    <property type="entry name" value="NAD(P)-binding Rossmann-fold domains"/>
    <property type="match status" value="1"/>
</dbReference>